<dbReference type="InterPro" id="IPR036707">
    <property type="entry name" value="MinE_sf"/>
</dbReference>
<dbReference type="OrthoDB" id="9802655at2"/>
<comment type="similarity">
    <text evidence="1 4">Belongs to the MinE family.</text>
</comment>
<dbReference type="GO" id="GO:0051301">
    <property type="term" value="P:cell division"/>
    <property type="evidence" value="ECO:0007669"/>
    <property type="project" value="UniProtKB-KW"/>
</dbReference>
<name>A0A380MKW8_9GAMM</name>
<dbReference type="EMBL" id="UHIC01000001">
    <property type="protein sequence ID" value="SUO93299.1"/>
    <property type="molecule type" value="Genomic_DNA"/>
</dbReference>
<evidence type="ECO:0000313" key="5">
    <source>
        <dbReference type="EMBL" id="SUO93299.1"/>
    </source>
</evidence>
<sequence length="101" mass="11475">MSIFDLFKKPAPSAKIAKERLQIIVAHQRDSRVSHRNEQPPFMEAMKQEILEVVQKYIAICPEDIEAIISKEGDMDVLALNINLPEKTSSGYVTENDGNKY</sequence>
<reference evidence="5 6" key="1">
    <citation type="submission" date="2018-06" db="EMBL/GenBank/DDBJ databases">
        <authorList>
            <consortium name="Pathogen Informatics"/>
            <person name="Doyle S."/>
        </authorList>
    </citation>
    <scope>NUCLEOTIDE SEQUENCE [LARGE SCALE GENOMIC DNA]</scope>
    <source>
        <strain evidence="5 6">NCTC13337</strain>
    </source>
</reference>
<dbReference type="NCBIfam" id="NF001422">
    <property type="entry name" value="PRK00296.1"/>
    <property type="match status" value="1"/>
</dbReference>
<evidence type="ECO:0000256" key="3">
    <source>
        <dbReference type="ARBA" id="ARBA00025265"/>
    </source>
</evidence>
<dbReference type="AlphaFoldDB" id="A0A380MKW8"/>
<keyword evidence="6" id="KW-1185">Reference proteome</keyword>
<dbReference type="Pfam" id="PF03776">
    <property type="entry name" value="MinE"/>
    <property type="match status" value="1"/>
</dbReference>
<gene>
    <name evidence="4 5" type="primary">minE</name>
    <name evidence="5" type="ORF">NCTC13337_00150</name>
</gene>
<evidence type="ECO:0000256" key="2">
    <source>
        <dbReference type="ARBA" id="ARBA00020112"/>
    </source>
</evidence>
<evidence type="ECO:0000256" key="1">
    <source>
        <dbReference type="ARBA" id="ARBA00008168"/>
    </source>
</evidence>
<proteinExistence type="inferred from homology"/>
<comment type="function">
    <text evidence="3 4">Prevents the cell division inhibition by proteins MinC and MinD at internal division sites while permitting inhibition at polar sites. This ensures cell division at the proper site by restricting the formation of a division septum at the midpoint of the long axis of the cell.</text>
</comment>
<accession>A0A380MKW8</accession>
<keyword evidence="4" id="KW-0131">Cell cycle</keyword>
<protein>
    <recommendedName>
        <fullName evidence="2 4">Cell division topological specificity factor</fullName>
    </recommendedName>
</protein>
<evidence type="ECO:0000313" key="6">
    <source>
        <dbReference type="Proteomes" id="UP000254601"/>
    </source>
</evidence>
<dbReference type="SUPFAM" id="SSF55229">
    <property type="entry name" value="Cell division protein MinE topological specificity domain"/>
    <property type="match status" value="1"/>
</dbReference>
<organism evidence="5 6">
    <name type="scientific">Suttonella ornithocola</name>
    <dbReference type="NCBI Taxonomy" id="279832"/>
    <lineage>
        <taxon>Bacteria</taxon>
        <taxon>Pseudomonadati</taxon>
        <taxon>Pseudomonadota</taxon>
        <taxon>Gammaproteobacteria</taxon>
        <taxon>Cardiobacteriales</taxon>
        <taxon>Cardiobacteriaceae</taxon>
        <taxon>Suttonella</taxon>
    </lineage>
</organism>
<dbReference type="RefSeq" id="WP_072575672.1">
    <property type="nucleotide sequence ID" value="NZ_LWHB01000020.1"/>
</dbReference>
<dbReference type="InterPro" id="IPR005527">
    <property type="entry name" value="MinE"/>
</dbReference>
<keyword evidence="4 5" id="KW-0132">Cell division</keyword>
<dbReference type="NCBIfam" id="TIGR01215">
    <property type="entry name" value="minE"/>
    <property type="match status" value="1"/>
</dbReference>
<dbReference type="Proteomes" id="UP000254601">
    <property type="component" value="Unassembled WGS sequence"/>
</dbReference>
<dbReference type="GO" id="GO:0032955">
    <property type="term" value="P:regulation of division septum assembly"/>
    <property type="evidence" value="ECO:0007669"/>
    <property type="project" value="InterPro"/>
</dbReference>
<evidence type="ECO:0000256" key="4">
    <source>
        <dbReference type="HAMAP-Rule" id="MF_00262"/>
    </source>
</evidence>
<dbReference type="Gene3D" id="3.30.1070.10">
    <property type="entry name" value="Cell division topological specificity factor MinE"/>
    <property type="match status" value="1"/>
</dbReference>
<dbReference type="HAMAP" id="MF_00262">
    <property type="entry name" value="MinE"/>
    <property type="match status" value="1"/>
</dbReference>